<feature type="compositionally biased region" description="Basic and acidic residues" evidence="1">
    <location>
        <begin position="60"/>
        <end position="70"/>
    </location>
</feature>
<dbReference type="EMBL" id="BKCJ010000002">
    <property type="protein sequence ID" value="GEU28192.1"/>
    <property type="molecule type" value="Genomic_DNA"/>
</dbReference>
<feature type="compositionally biased region" description="Low complexity" evidence="1">
    <location>
        <begin position="12"/>
        <end position="21"/>
    </location>
</feature>
<feature type="compositionally biased region" description="Basic and acidic residues" evidence="1">
    <location>
        <begin position="429"/>
        <end position="444"/>
    </location>
</feature>
<feature type="region of interest" description="Disordered" evidence="1">
    <location>
        <begin position="44"/>
        <end position="80"/>
    </location>
</feature>
<dbReference type="AlphaFoldDB" id="A0A699GED6"/>
<evidence type="ECO:0000256" key="1">
    <source>
        <dbReference type="SAM" id="MobiDB-lite"/>
    </source>
</evidence>
<comment type="caution">
    <text evidence="2">The sequence shown here is derived from an EMBL/GenBank/DDBJ whole genome shotgun (WGS) entry which is preliminary data.</text>
</comment>
<accession>A0A699GED6</accession>
<gene>
    <name evidence="2" type="ORF">Tci_000170</name>
</gene>
<sequence>MDLMGQRHGLDAAVRAGAPQRQRQRHQRRLAVGVGGNREIARHDIISQQHASAGGRRRWHGAEGRRDRARQGASGAGVAQAPEDHRLAHHLETLVGRAVRQLRRALLCRRCIGIEGADHGVAAAEVRGRQAGVEKRRRAETGDARQVAASVGVGNLETAAQVVDGDVVLASGPDCRGRQVAHHGERLRARIGKAERRPRGRIVVHRQVAPAARRGDEFQVHGAIGRGRHPRTIGQRRAQFARHAAQRQVRGRIARAVAIEPHDIVGAAAVAGDNRDLQRVERSGAGRDGPGASAQRVLRIHVIERDGGAEWRQRRIARPRTGIVDAERNAVDIAVHVIDRKRGLRRADGGGVLRDIAVGTRGAGGTRGHLHGSAAATGLGGGRGGRGGARIAKREARLLHFFHQRFRYHQRLLAAQRVGAVAGAKVDHADDAGSGHAHDHHEQDQLDDGDAARPALSGDLAQPALNGNLARPALNGDLAQPALNGDAPGKAGLPAGVVAVVVRPAHAIEKEGAASRHLRALGCAGDGHGCRPANAGPVGHIGVIGAIDADRAGGRRAIVGAARRLGAVGCRSARRVAVEADGKTVGRGAHVHGTVLRNGELLRIADQAAALVRIVTRFKDLVVEEAVAGNSAEDADDDHHHDQFDHAVGAAEIVGAVFAAVDWVRGAASSNRGSCAADDGIVAGVDASGRHERSICSRIAERHGNNLALEVGIDRVEQESTVCRGRSRCQGTTHRIHRRRAGITAQIGKTWQRGSGQNAQNHNHHDQLDERETGLGALGAGHCLLVHSILQI</sequence>
<protein>
    <submittedName>
        <fullName evidence="2">Uncharacterized protein</fullName>
    </submittedName>
</protein>
<reference evidence="2" key="1">
    <citation type="journal article" date="2019" name="Sci. Rep.">
        <title>Draft genome of Tanacetum cinerariifolium, the natural source of mosquito coil.</title>
        <authorList>
            <person name="Yamashiro T."/>
            <person name="Shiraishi A."/>
            <person name="Satake H."/>
            <person name="Nakayama K."/>
        </authorList>
    </citation>
    <scope>NUCLEOTIDE SEQUENCE</scope>
</reference>
<feature type="region of interest" description="Disordered" evidence="1">
    <location>
        <begin position="1"/>
        <end position="25"/>
    </location>
</feature>
<feature type="region of interest" description="Disordered" evidence="1">
    <location>
        <begin position="429"/>
        <end position="463"/>
    </location>
</feature>
<organism evidence="2">
    <name type="scientific">Tanacetum cinerariifolium</name>
    <name type="common">Dalmatian daisy</name>
    <name type="synonym">Chrysanthemum cinerariifolium</name>
    <dbReference type="NCBI Taxonomy" id="118510"/>
    <lineage>
        <taxon>Eukaryota</taxon>
        <taxon>Viridiplantae</taxon>
        <taxon>Streptophyta</taxon>
        <taxon>Embryophyta</taxon>
        <taxon>Tracheophyta</taxon>
        <taxon>Spermatophyta</taxon>
        <taxon>Magnoliopsida</taxon>
        <taxon>eudicotyledons</taxon>
        <taxon>Gunneridae</taxon>
        <taxon>Pentapetalae</taxon>
        <taxon>asterids</taxon>
        <taxon>campanulids</taxon>
        <taxon>Asterales</taxon>
        <taxon>Asteraceae</taxon>
        <taxon>Asteroideae</taxon>
        <taxon>Anthemideae</taxon>
        <taxon>Anthemidinae</taxon>
        <taxon>Tanacetum</taxon>
    </lineage>
</organism>
<proteinExistence type="predicted"/>
<evidence type="ECO:0000313" key="2">
    <source>
        <dbReference type="EMBL" id="GEU28192.1"/>
    </source>
</evidence>
<feature type="compositionally biased region" description="Gly residues" evidence="1">
    <location>
        <begin position="378"/>
        <end position="387"/>
    </location>
</feature>
<feature type="region of interest" description="Disordered" evidence="1">
    <location>
        <begin position="362"/>
        <end position="387"/>
    </location>
</feature>
<name>A0A699GED6_TANCI</name>